<keyword evidence="3 5" id="KW-1133">Transmembrane helix</keyword>
<dbReference type="EMBL" id="CP098611">
    <property type="protein sequence ID" value="USR91306.1"/>
    <property type="molecule type" value="Genomic_DNA"/>
</dbReference>
<keyword evidence="4 5" id="KW-0472">Membrane</keyword>
<gene>
    <name evidence="7" type="ORF">NEA10_00760</name>
</gene>
<protein>
    <submittedName>
        <fullName evidence="7">DUF4149 domain-containing protein</fullName>
    </submittedName>
</protein>
<feature type="domain" description="TMEM205-like" evidence="6">
    <location>
        <begin position="20"/>
        <end position="119"/>
    </location>
</feature>
<name>A0ABY5AQY2_9CYAN</name>
<dbReference type="InterPro" id="IPR025423">
    <property type="entry name" value="TMEM205-like"/>
</dbReference>
<feature type="transmembrane region" description="Helical" evidence="5">
    <location>
        <begin position="20"/>
        <end position="41"/>
    </location>
</feature>
<evidence type="ECO:0000259" key="6">
    <source>
        <dbReference type="Pfam" id="PF13664"/>
    </source>
</evidence>
<sequence length="168" mass="18925">MTALSAWIRKTPSWQAIISLSLALWFGASLVLDFVMMPGMYSMGMMSQPDFASMGYSTFERFNHLELLFGAIALTGVLVLNQQQHFFGSQTRKAIMLSTLLLGIAIAYTYLFTPQMSAMGMSLTPLEPLAEFPPLMETMQQGYWVLEVLKLASAWILLRLCHRQMQTP</sequence>
<reference evidence="7" key="1">
    <citation type="submission" date="2022-06" db="EMBL/GenBank/DDBJ databases">
        <title>Genome sequence of Phormidium yuhuli AB48 isolated from an industrial photobioreactor environment.</title>
        <authorList>
            <person name="Qiu Y."/>
            <person name="Noonan A.J.C."/>
            <person name="Dofher K."/>
            <person name="Koch M."/>
            <person name="Kieft B."/>
            <person name="Lin X."/>
            <person name="Ziels R.M."/>
            <person name="Hallam S.J."/>
        </authorList>
    </citation>
    <scope>NUCLEOTIDE SEQUENCE</scope>
    <source>
        <strain evidence="7">AB48</strain>
    </source>
</reference>
<evidence type="ECO:0000256" key="4">
    <source>
        <dbReference type="ARBA" id="ARBA00023136"/>
    </source>
</evidence>
<comment type="subcellular location">
    <subcellularLocation>
        <location evidence="1">Membrane</location>
    </subcellularLocation>
</comment>
<evidence type="ECO:0000256" key="1">
    <source>
        <dbReference type="ARBA" id="ARBA00004370"/>
    </source>
</evidence>
<dbReference type="Pfam" id="PF13664">
    <property type="entry name" value="DUF4149"/>
    <property type="match status" value="1"/>
</dbReference>
<feature type="transmembrane region" description="Helical" evidence="5">
    <location>
        <begin position="94"/>
        <end position="113"/>
    </location>
</feature>
<organism evidence="7 8">
    <name type="scientific">Phormidium yuhuli AB48</name>
    <dbReference type="NCBI Taxonomy" id="2940671"/>
    <lineage>
        <taxon>Bacteria</taxon>
        <taxon>Bacillati</taxon>
        <taxon>Cyanobacteriota</taxon>
        <taxon>Cyanophyceae</taxon>
        <taxon>Oscillatoriophycideae</taxon>
        <taxon>Oscillatoriales</taxon>
        <taxon>Oscillatoriaceae</taxon>
        <taxon>Phormidium</taxon>
        <taxon>Phormidium yuhuli</taxon>
    </lineage>
</organism>
<feature type="transmembrane region" description="Helical" evidence="5">
    <location>
        <begin position="61"/>
        <end position="82"/>
    </location>
</feature>
<proteinExistence type="predicted"/>
<evidence type="ECO:0000313" key="8">
    <source>
        <dbReference type="Proteomes" id="UP001056708"/>
    </source>
</evidence>
<accession>A0ABY5AQY2</accession>
<evidence type="ECO:0000256" key="3">
    <source>
        <dbReference type="ARBA" id="ARBA00022989"/>
    </source>
</evidence>
<keyword evidence="8" id="KW-1185">Reference proteome</keyword>
<dbReference type="RefSeq" id="WP_252663333.1">
    <property type="nucleotide sequence ID" value="NZ_CP098611.1"/>
</dbReference>
<evidence type="ECO:0000256" key="5">
    <source>
        <dbReference type="SAM" id="Phobius"/>
    </source>
</evidence>
<keyword evidence="2 5" id="KW-0812">Transmembrane</keyword>
<evidence type="ECO:0000313" key="7">
    <source>
        <dbReference type="EMBL" id="USR91306.1"/>
    </source>
</evidence>
<feature type="transmembrane region" description="Helical" evidence="5">
    <location>
        <begin position="142"/>
        <end position="161"/>
    </location>
</feature>
<dbReference type="Proteomes" id="UP001056708">
    <property type="component" value="Chromosome"/>
</dbReference>
<evidence type="ECO:0000256" key="2">
    <source>
        <dbReference type="ARBA" id="ARBA00022692"/>
    </source>
</evidence>